<proteinExistence type="predicted"/>
<feature type="region of interest" description="Disordered" evidence="1">
    <location>
        <begin position="249"/>
        <end position="283"/>
    </location>
</feature>
<organism evidence="3 4">
    <name type="scientific">Cucurbitaria berberidis CBS 394.84</name>
    <dbReference type="NCBI Taxonomy" id="1168544"/>
    <lineage>
        <taxon>Eukaryota</taxon>
        <taxon>Fungi</taxon>
        <taxon>Dikarya</taxon>
        <taxon>Ascomycota</taxon>
        <taxon>Pezizomycotina</taxon>
        <taxon>Dothideomycetes</taxon>
        <taxon>Pleosporomycetidae</taxon>
        <taxon>Pleosporales</taxon>
        <taxon>Pleosporineae</taxon>
        <taxon>Cucurbitariaceae</taxon>
        <taxon>Cucurbitaria</taxon>
    </lineage>
</organism>
<feature type="region of interest" description="Disordered" evidence="1">
    <location>
        <begin position="120"/>
        <end position="143"/>
    </location>
</feature>
<accession>A0A9P4GEJ1</accession>
<evidence type="ECO:0000313" key="3">
    <source>
        <dbReference type="EMBL" id="KAF1844157.1"/>
    </source>
</evidence>
<feature type="region of interest" description="Disordered" evidence="1">
    <location>
        <begin position="409"/>
        <end position="428"/>
    </location>
</feature>
<feature type="region of interest" description="Disordered" evidence="1">
    <location>
        <begin position="208"/>
        <end position="233"/>
    </location>
</feature>
<keyword evidence="2" id="KW-0732">Signal</keyword>
<dbReference type="GeneID" id="63846318"/>
<dbReference type="RefSeq" id="XP_040786720.1">
    <property type="nucleotide sequence ID" value="XM_040929066.1"/>
</dbReference>
<evidence type="ECO:0000313" key="4">
    <source>
        <dbReference type="Proteomes" id="UP000800039"/>
    </source>
</evidence>
<dbReference type="AlphaFoldDB" id="A0A9P4GEJ1"/>
<feature type="signal peptide" evidence="2">
    <location>
        <begin position="1"/>
        <end position="29"/>
    </location>
</feature>
<evidence type="ECO:0000256" key="2">
    <source>
        <dbReference type="SAM" id="SignalP"/>
    </source>
</evidence>
<name>A0A9P4GEJ1_9PLEO</name>
<feature type="compositionally biased region" description="Polar residues" evidence="1">
    <location>
        <begin position="254"/>
        <end position="271"/>
    </location>
</feature>
<protein>
    <submittedName>
        <fullName evidence="3">Uncharacterized protein</fullName>
    </submittedName>
</protein>
<dbReference type="Proteomes" id="UP000800039">
    <property type="component" value="Unassembled WGS sequence"/>
</dbReference>
<reference evidence="3" key="1">
    <citation type="submission" date="2020-01" db="EMBL/GenBank/DDBJ databases">
        <authorList>
            <consortium name="DOE Joint Genome Institute"/>
            <person name="Haridas S."/>
            <person name="Albert R."/>
            <person name="Binder M."/>
            <person name="Bloem J."/>
            <person name="Labutti K."/>
            <person name="Salamov A."/>
            <person name="Andreopoulos B."/>
            <person name="Baker S.E."/>
            <person name="Barry K."/>
            <person name="Bills G."/>
            <person name="Bluhm B.H."/>
            <person name="Cannon C."/>
            <person name="Castanera R."/>
            <person name="Culley D.E."/>
            <person name="Daum C."/>
            <person name="Ezra D."/>
            <person name="Gonzalez J.B."/>
            <person name="Henrissat B."/>
            <person name="Kuo A."/>
            <person name="Liang C."/>
            <person name="Lipzen A."/>
            <person name="Lutzoni F."/>
            <person name="Magnuson J."/>
            <person name="Mondo S."/>
            <person name="Nolan M."/>
            <person name="Ohm R."/>
            <person name="Pangilinan J."/>
            <person name="Park H.-J."/>
            <person name="Ramirez L."/>
            <person name="Alfaro M."/>
            <person name="Sun H."/>
            <person name="Tritt A."/>
            <person name="Yoshinaga Y."/>
            <person name="Zwiers L.-H."/>
            <person name="Turgeon B.G."/>
            <person name="Goodwin S.B."/>
            <person name="Spatafora J.W."/>
            <person name="Crous P.W."/>
            <person name="Grigoriev I.V."/>
        </authorList>
    </citation>
    <scope>NUCLEOTIDE SEQUENCE</scope>
    <source>
        <strain evidence="3">CBS 394.84</strain>
    </source>
</reference>
<comment type="caution">
    <text evidence="3">The sequence shown here is derived from an EMBL/GenBank/DDBJ whole genome shotgun (WGS) entry which is preliminary data.</text>
</comment>
<feature type="chain" id="PRO_5040357111" evidence="2">
    <location>
        <begin position="30"/>
        <end position="585"/>
    </location>
</feature>
<dbReference type="OrthoDB" id="3786670at2759"/>
<feature type="region of interest" description="Disordered" evidence="1">
    <location>
        <begin position="309"/>
        <end position="336"/>
    </location>
</feature>
<gene>
    <name evidence="3" type="ORF">K460DRAFT_288712</name>
</gene>
<evidence type="ECO:0000256" key="1">
    <source>
        <dbReference type="SAM" id="MobiDB-lite"/>
    </source>
</evidence>
<keyword evidence="4" id="KW-1185">Reference proteome</keyword>
<sequence length="585" mass="65841">MEHIARLHYAYRSLLLLLDHLQTFRLVKAECSLLPCCHVAELRVITTASRQLPNSCLHAVVLRVRAPNVLRTIMKSTTVTRCTIANEILRRRKQIEHDNRHPHNHPEYSADLISISIEDIPPTRTRSERRTEPSELSTADEQGIVEPGSIHTSALNNTSAPSAQRRKSSMWRPGLFANQQNSAIFAALQREVAGSARITQSIQSAPYERLSGSTQNECPDSQEEVQKRVGTPQPRAHLLNEKDLLDTTFRFPPTENTFSNHEQHSINSESNPPRAYPEAPRDYTSPVSDITLFEEPVICSLTQLKGGDGHQSYVSCEGAEQHSENDEASPTPVPRRRVRQQHELPINPALSAAHSPSIPLRARAKTNEGMLQLWANSSKEPTTIVPAHRHRHKLSLNLPVITSIRRPDGIQQSELTPGRTKSPRSTRTRDAISTLMLAERELEYKHRRIFIGTASLDDLLELLEVSPEHTTTKYAVAKAFMILSSDEQLYARQCSRRPEGWELVSRVTLDLTDTDYVAQSQIKLGSITLRQFLNLIPFDEEEVEALRVIEAFSAASHMDVKASVGTGSKARAFRSWMVSLEHTER</sequence>
<dbReference type="EMBL" id="ML976617">
    <property type="protein sequence ID" value="KAF1844157.1"/>
    <property type="molecule type" value="Genomic_DNA"/>
</dbReference>